<gene>
    <name evidence="1" type="ORF">GLS40_08105</name>
</gene>
<comment type="caution">
    <text evidence="1">The sequence shown here is derived from an EMBL/GenBank/DDBJ whole genome shotgun (WGS) entry which is preliminary data.</text>
</comment>
<dbReference type="Proteomes" id="UP000443843">
    <property type="component" value="Unassembled WGS sequence"/>
</dbReference>
<evidence type="ECO:0000313" key="2">
    <source>
        <dbReference type="Proteomes" id="UP000443843"/>
    </source>
</evidence>
<evidence type="ECO:0008006" key="3">
    <source>
        <dbReference type="Google" id="ProtNLM"/>
    </source>
</evidence>
<reference evidence="1 2" key="1">
    <citation type="submission" date="2019-11" db="EMBL/GenBank/DDBJ databases">
        <title>Pseudooceanicola pacifica sp. nov., isolated from deep-sea sediment of the Pacific Ocean.</title>
        <authorList>
            <person name="Lyu L."/>
        </authorList>
    </citation>
    <scope>NUCLEOTIDE SEQUENCE [LARGE SCALE GENOMIC DNA]</scope>
    <source>
        <strain evidence="1 2">216_PA32_1</strain>
    </source>
</reference>
<dbReference type="AlphaFoldDB" id="A0A844WDW4"/>
<organism evidence="1 2">
    <name type="scientific">Pseudooceanicola pacificus</name>
    <dbReference type="NCBI Taxonomy" id="2676438"/>
    <lineage>
        <taxon>Bacteria</taxon>
        <taxon>Pseudomonadati</taxon>
        <taxon>Pseudomonadota</taxon>
        <taxon>Alphaproteobacteria</taxon>
        <taxon>Rhodobacterales</taxon>
        <taxon>Paracoccaceae</taxon>
        <taxon>Pseudooceanicola</taxon>
    </lineage>
</organism>
<protein>
    <recommendedName>
        <fullName evidence="3">Lipoprotein</fullName>
    </recommendedName>
</protein>
<dbReference type="PROSITE" id="PS51257">
    <property type="entry name" value="PROKAR_LIPOPROTEIN"/>
    <property type="match status" value="1"/>
</dbReference>
<accession>A0A844WDW4</accession>
<proteinExistence type="predicted"/>
<evidence type="ECO:0000313" key="1">
    <source>
        <dbReference type="EMBL" id="MWB77980.1"/>
    </source>
</evidence>
<name>A0A844WDW4_9RHOB</name>
<sequence>MRKTLALTLIATLVVGGCGTRLNPFNWFGRAQSAPVTASGETNPLIPERAGQSMMRRNAPYTGQPVDTITGLTIERLPGGAIIRVEGVSAIQGAYKVRLIPDVEASGKDVVTDGVLSYTLMAQLPERAAVGTEASRRITAARFVNDQTLAQVRTVRVSGARNSMTTRR</sequence>
<dbReference type="EMBL" id="WNXQ01000003">
    <property type="protein sequence ID" value="MWB77980.1"/>
    <property type="molecule type" value="Genomic_DNA"/>
</dbReference>
<keyword evidence="2" id="KW-1185">Reference proteome</keyword>